<dbReference type="AlphaFoldDB" id="A0A326U2R0"/>
<feature type="compositionally biased region" description="Basic and acidic residues" evidence="1">
    <location>
        <begin position="1"/>
        <end position="13"/>
    </location>
</feature>
<sequence length="54" mass="6060">MPEKKTQQEEKQTEQQPLARVEPERKLDEAPEGGRYVVNGVLVDANGQPIKDNA</sequence>
<reference evidence="2 3" key="1">
    <citation type="submission" date="2018-06" db="EMBL/GenBank/DDBJ databases">
        <title>Genomic Encyclopedia of Archaeal and Bacterial Type Strains, Phase II (KMG-II): from individual species to whole genera.</title>
        <authorList>
            <person name="Goeker M."/>
        </authorList>
    </citation>
    <scope>NUCLEOTIDE SEQUENCE [LARGE SCALE GENOMIC DNA]</scope>
    <source>
        <strain evidence="2 3">ATCC BAA-1881</strain>
    </source>
</reference>
<evidence type="ECO:0000256" key="1">
    <source>
        <dbReference type="SAM" id="MobiDB-lite"/>
    </source>
</evidence>
<gene>
    <name evidence="2" type="ORF">EI42_06003</name>
</gene>
<evidence type="ECO:0000313" key="3">
    <source>
        <dbReference type="Proteomes" id="UP000248806"/>
    </source>
</evidence>
<keyword evidence="3" id="KW-1185">Reference proteome</keyword>
<proteinExistence type="predicted"/>
<name>A0A326U2R0_THEHA</name>
<feature type="region of interest" description="Disordered" evidence="1">
    <location>
        <begin position="1"/>
        <end position="34"/>
    </location>
</feature>
<evidence type="ECO:0000313" key="2">
    <source>
        <dbReference type="EMBL" id="PZW19694.1"/>
    </source>
</evidence>
<organism evidence="2 3">
    <name type="scientific">Thermosporothrix hazakensis</name>
    <dbReference type="NCBI Taxonomy" id="644383"/>
    <lineage>
        <taxon>Bacteria</taxon>
        <taxon>Bacillati</taxon>
        <taxon>Chloroflexota</taxon>
        <taxon>Ktedonobacteria</taxon>
        <taxon>Ktedonobacterales</taxon>
        <taxon>Thermosporotrichaceae</taxon>
        <taxon>Thermosporothrix</taxon>
    </lineage>
</organism>
<dbReference type="Proteomes" id="UP000248806">
    <property type="component" value="Unassembled WGS sequence"/>
</dbReference>
<comment type="caution">
    <text evidence="2">The sequence shown here is derived from an EMBL/GenBank/DDBJ whole genome shotgun (WGS) entry which is preliminary data.</text>
</comment>
<accession>A0A326U2R0</accession>
<dbReference type="EMBL" id="QKUF01000044">
    <property type="protein sequence ID" value="PZW19694.1"/>
    <property type="molecule type" value="Genomic_DNA"/>
</dbReference>
<dbReference type="RefSeq" id="WP_170143010.1">
    <property type="nucleotide sequence ID" value="NZ_BIFX01000001.1"/>
</dbReference>
<protein>
    <submittedName>
        <fullName evidence="2">Uncharacterized protein</fullName>
    </submittedName>
</protein>